<feature type="transmembrane region" description="Helical" evidence="10">
    <location>
        <begin position="77"/>
        <end position="100"/>
    </location>
</feature>
<proteinExistence type="inferred from homology"/>
<dbReference type="AlphaFoldDB" id="A0ABD3DDL4"/>
<comment type="subcellular location">
    <subcellularLocation>
        <location evidence="3">Lipid droplet</location>
    </subcellularLocation>
    <subcellularLocation>
        <location evidence="2">Membrane</location>
        <topology evidence="2">Multi-pass membrane protein</topology>
    </subcellularLocation>
</comment>
<evidence type="ECO:0000256" key="8">
    <source>
        <dbReference type="ARBA" id="ARBA00023136"/>
    </source>
</evidence>
<evidence type="ECO:0000256" key="1">
    <source>
        <dbReference type="ARBA" id="ARBA00002582"/>
    </source>
</evidence>
<name>A0ABD3DDL4_9LAMI</name>
<evidence type="ECO:0000256" key="5">
    <source>
        <dbReference type="ARBA" id="ARBA00022677"/>
    </source>
</evidence>
<evidence type="ECO:0000313" key="11">
    <source>
        <dbReference type="EMBL" id="KAL3640107.1"/>
    </source>
</evidence>
<comment type="caution">
    <text evidence="11">The sequence shown here is derived from an EMBL/GenBank/DDBJ whole genome shotgun (WGS) entry which is preliminary data.</text>
</comment>
<reference evidence="11" key="2">
    <citation type="submission" date="2024-11" db="EMBL/GenBank/DDBJ databases">
        <authorList>
            <person name="Burger M."/>
            <person name="Chory J."/>
        </authorList>
    </citation>
    <scope>NUCLEOTIDE SEQUENCE</scope>
    <source>
        <strain evidence="11">Tecolote</strain>
        <tissue evidence="11">Flower</tissue>
    </source>
</reference>
<keyword evidence="6 10" id="KW-0812">Transmembrane</keyword>
<feature type="region of interest" description="Disordered" evidence="9">
    <location>
        <begin position="1"/>
        <end position="31"/>
    </location>
</feature>
<dbReference type="GO" id="GO:0009791">
    <property type="term" value="P:post-embryonic development"/>
    <property type="evidence" value="ECO:0007669"/>
    <property type="project" value="UniProtKB-ARBA"/>
</dbReference>
<dbReference type="Proteomes" id="UP001632038">
    <property type="component" value="Unassembled WGS sequence"/>
</dbReference>
<keyword evidence="5" id="KW-0551">Lipid droplet</keyword>
<dbReference type="PANTHER" id="PTHR33203:SF44">
    <property type="entry name" value="OLEOSIN 20.3 KDA"/>
    <property type="match status" value="1"/>
</dbReference>
<comment type="function">
    <text evidence="1">May have a structural role to stabilize the lipid body during desiccation of the seed by preventing coalescence of the oil. Probably interacts with both lipid and phospholipid moieties of lipid bodies. May also provide recognition signals for specific lipase anchorage in lipolysis during seedling growth.</text>
</comment>
<dbReference type="GO" id="GO:0016020">
    <property type="term" value="C:membrane"/>
    <property type="evidence" value="ECO:0007669"/>
    <property type="project" value="UniProtKB-SubCell"/>
</dbReference>
<keyword evidence="8 10" id="KW-0472">Membrane</keyword>
<evidence type="ECO:0000256" key="3">
    <source>
        <dbReference type="ARBA" id="ARBA00004502"/>
    </source>
</evidence>
<organism evidence="11 13">
    <name type="scientific">Castilleja foliolosa</name>
    <dbReference type="NCBI Taxonomy" id="1961234"/>
    <lineage>
        <taxon>Eukaryota</taxon>
        <taxon>Viridiplantae</taxon>
        <taxon>Streptophyta</taxon>
        <taxon>Embryophyta</taxon>
        <taxon>Tracheophyta</taxon>
        <taxon>Spermatophyta</taxon>
        <taxon>Magnoliopsida</taxon>
        <taxon>eudicotyledons</taxon>
        <taxon>Gunneridae</taxon>
        <taxon>Pentapetalae</taxon>
        <taxon>asterids</taxon>
        <taxon>lamiids</taxon>
        <taxon>Lamiales</taxon>
        <taxon>Orobanchaceae</taxon>
        <taxon>Pedicularideae</taxon>
        <taxon>Castillejinae</taxon>
        <taxon>Castilleja</taxon>
    </lineage>
</organism>
<feature type="region of interest" description="Disordered" evidence="9">
    <location>
        <begin position="151"/>
        <end position="185"/>
    </location>
</feature>
<dbReference type="GO" id="GO:0048608">
    <property type="term" value="P:reproductive structure development"/>
    <property type="evidence" value="ECO:0007669"/>
    <property type="project" value="UniProtKB-ARBA"/>
</dbReference>
<evidence type="ECO:0000256" key="4">
    <source>
        <dbReference type="ARBA" id="ARBA00010858"/>
    </source>
</evidence>
<dbReference type="PANTHER" id="PTHR33203">
    <property type="entry name" value="OLEOSIN"/>
    <property type="match status" value="1"/>
</dbReference>
<evidence type="ECO:0000256" key="6">
    <source>
        <dbReference type="ARBA" id="ARBA00022692"/>
    </source>
</evidence>
<protein>
    <recommendedName>
        <fullName evidence="14">Oleosin</fullName>
    </recommendedName>
</protein>
<gene>
    <name evidence="12" type="ORF">CASFOL_011909</name>
    <name evidence="11" type="ORF">CASFOL_015075</name>
</gene>
<dbReference type="Pfam" id="PF01277">
    <property type="entry name" value="Oleosin"/>
    <property type="match status" value="1"/>
</dbReference>
<evidence type="ECO:0008006" key="14">
    <source>
        <dbReference type="Google" id="ProtNLM"/>
    </source>
</evidence>
<evidence type="ECO:0000256" key="10">
    <source>
        <dbReference type="SAM" id="Phobius"/>
    </source>
</evidence>
<dbReference type="GO" id="GO:0005811">
    <property type="term" value="C:lipid droplet"/>
    <property type="evidence" value="ECO:0007669"/>
    <property type="project" value="UniProtKB-SubCell"/>
</dbReference>
<dbReference type="EMBL" id="JAVIJP010000017">
    <property type="protein sequence ID" value="KAL3640107.1"/>
    <property type="molecule type" value="Genomic_DNA"/>
</dbReference>
<sequence>MADRDRTQIHQTHLHPQAHHRFEGGGGGAKDILPRKGPSTSQILAIVTLIPIGGSLLGLAGVILAGTLTGLALATPLFLICSPVLVPAAILLVGAVTGFLTSGAFGLTGLSSFSWLFNSFRQATGQDPLEYGRQRVQEGVIQMGEKTKQVGEMVGEKTKQTGEGIKTKAGQEGGGAGGREASARA</sequence>
<evidence type="ECO:0000256" key="7">
    <source>
        <dbReference type="ARBA" id="ARBA00022989"/>
    </source>
</evidence>
<dbReference type="InterPro" id="IPR000136">
    <property type="entry name" value="Oleosin"/>
</dbReference>
<evidence type="ECO:0000313" key="12">
    <source>
        <dbReference type="EMBL" id="KAL3643977.1"/>
    </source>
</evidence>
<accession>A0ABD3DDL4</accession>
<keyword evidence="13" id="KW-1185">Reference proteome</keyword>
<feature type="transmembrane region" description="Helical" evidence="10">
    <location>
        <begin position="43"/>
        <end position="65"/>
    </location>
</feature>
<dbReference type="EMBL" id="JAVIJP010000015">
    <property type="protein sequence ID" value="KAL3643977.1"/>
    <property type="molecule type" value="Genomic_DNA"/>
</dbReference>
<evidence type="ECO:0000313" key="13">
    <source>
        <dbReference type="Proteomes" id="UP001632038"/>
    </source>
</evidence>
<evidence type="ECO:0000256" key="9">
    <source>
        <dbReference type="SAM" id="MobiDB-lite"/>
    </source>
</evidence>
<evidence type="ECO:0000256" key="2">
    <source>
        <dbReference type="ARBA" id="ARBA00004141"/>
    </source>
</evidence>
<feature type="compositionally biased region" description="Basic and acidic residues" evidence="9">
    <location>
        <begin position="151"/>
        <end position="160"/>
    </location>
</feature>
<keyword evidence="7 10" id="KW-1133">Transmembrane helix</keyword>
<reference evidence="11" key="1">
    <citation type="journal article" date="2024" name="IScience">
        <title>Strigolactones Initiate the Formation of Haustorium-like Structures in Castilleja.</title>
        <authorList>
            <person name="Buerger M."/>
            <person name="Peterson D."/>
            <person name="Chory J."/>
        </authorList>
    </citation>
    <scope>NUCLEOTIDE SEQUENCE</scope>
    <source>
        <strain evidence="11">Tecolote</strain>
        <tissue evidence="11">Flower</tissue>
    </source>
</reference>
<comment type="similarity">
    <text evidence="4">Belongs to the oleosin family.</text>
</comment>